<proteinExistence type="predicted"/>
<feature type="coiled-coil region" evidence="1">
    <location>
        <begin position="417"/>
        <end position="604"/>
    </location>
</feature>
<dbReference type="SUPFAM" id="SSF47986">
    <property type="entry name" value="DEATH domain"/>
    <property type="match status" value="1"/>
</dbReference>
<dbReference type="EnsemblMetazoa" id="Aqu2.1.15676_001">
    <property type="protein sequence ID" value="Aqu2.1.15676_001"/>
    <property type="gene ID" value="Aqu2.1.15676"/>
</dbReference>
<dbReference type="InterPro" id="IPR011029">
    <property type="entry name" value="DEATH-like_dom_sf"/>
</dbReference>
<dbReference type="AlphaFoldDB" id="A0A1X7TLN3"/>
<evidence type="ECO:0008006" key="3">
    <source>
        <dbReference type="Google" id="ProtNLM"/>
    </source>
</evidence>
<dbReference type="Gene3D" id="1.10.533.10">
    <property type="entry name" value="Death Domain, Fas"/>
    <property type="match status" value="1"/>
</dbReference>
<dbReference type="CDD" id="cd01670">
    <property type="entry name" value="Death"/>
    <property type="match status" value="1"/>
</dbReference>
<feature type="coiled-coil region" evidence="1">
    <location>
        <begin position="354"/>
        <end position="388"/>
    </location>
</feature>
<sequence length="635" mass="72751">MDSLVPADNTSQLQITDLADLLQSLRRHDNSGVSYYDLGLVLGLSPNTLNVIKINNKDDAESCLRECLTKWLQKADNVQKKGGPTIYSLVSALRELGENGLGLKIYLPKNVTSEFKMMRLKFGQTFFKVGSIMMSNPQSPSIDNIKSVLRTYDKTLRPQVAQCQDIRDLLELVCDNCQLDDISMLEFFVDEFNIEEAKPVVEEYKEAIEELMEMKLSQSLEEQLSYVLPLECEIITIFVDKDAHESVLKDVQRLSSDVFENLSPHLRLNVIRGGNSFTITCSFPLILSEQLIRTALNNIDVLKENKVKRLTIGYCTVYEVNDTSTPTKCGLMKQMMLSLNVQLINSTEEIAIIKKEAKEKAESSKNEADLLKKEAESLKETLHTKKKMLSAAYRAESDKFEKKAAETKRLQEKVSHLTERGEENEKLKEIKDLLEEQLVSFQSEKEEVIQLEKSLQEKIEEQNEELQLLKVQLASYQEEKEGEEESFAEEIKKLQSATDKDEREKIVQGLLSQNEKLKAQFAKYQKEKKILIEEADKTRQILEETKNELQSALKQKNEIINEKEKLAKSEKVLKKKLLSLEKEMKTMKLENDQLQSEKEKVIALGKSKIRQLQENVKMSKRTVAYGGPRHLTIAH</sequence>
<keyword evidence="1" id="KW-0175">Coiled coil</keyword>
<dbReference type="OrthoDB" id="9991235at2759"/>
<dbReference type="InParanoid" id="A0A1X7TLN3"/>
<organism evidence="2">
    <name type="scientific">Amphimedon queenslandica</name>
    <name type="common">Sponge</name>
    <dbReference type="NCBI Taxonomy" id="400682"/>
    <lineage>
        <taxon>Eukaryota</taxon>
        <taxon>Metazoa</taxon>
        <taxon>Porifera</taxon>
        <taxon>Demospongiae</taxon>
        <taxon>Heteroscleromorpha</taxon>
        <taxon>Haplosclerida</taxon>
        <taxon>Niphatidae</taxon>
        <taxon>Amphimedon</taxon>
    </lineage>
</organism>
<evidence type="ECO:0000313" key="2">
    <source>
        <dbReference type="EnsemblMetazoa" id="Aqu2.1.15676_001"/>
    </source>
</evidence>
<evidence type="ECO:0000256" key="1">
    <source>
        <dbReference type="SAM" id="Coils"/>
    </source>
</evidence>
<reference evidence="2" key="1">
    <citation type="submission" date="2017-05" db="UniProtKB">
        <authorList>
            <consortium name="EnsemblMetazoa"/>
        </authorList>
    </citation>
    <scope>IDENTIFICATION</scope>
</reference>
<protein>
    <recommendedName>
        <fullName evidence="3">Death domain-containing protein</fullName>
    </recommendedName>
</protein>
<accession>A0A1X7TLN3</accession>
<name>A0A1X7TLN3_AMPQE</name>